<keyword evidence="1 6" id="KW-0547">Nucleotide-binding</keyword>
<dbReference type="Pfam" id="PF00270">
    <property type="entry name" value="DEAD"/>
    <property type="match status" value="1"/>
</dbReference>
<dbReference type="PROSITE" id="PS51195">
    <property type="entry name" value="Q_MOTIF"/>
    <property type="match status" value="1"/>
</dbReference>
<keyword evidence="4 6" id="KW-0067">ATP-binding</keyword>
<protein>
    <recommendedName>
        <fullName evidence="6">ATP-dependent RNA helicase</fullName>
        <ecNumber evidence="6">3.6.4.13</ecNumber>
    </recommendedName>
</protein>
<evidence type="ECO:0000256" key="2">
    <source>
        <dbReference type="ARBA" id="ARBA00022801"/>
    </source>
</evidence>
<comment type="domain">
    <text evidence="6">The Q motif is unique to and characteristic of the DEAD box family of RNA helicases and controls ATP binding and hydrolysis.</text>
</comment>
<sequence>MAMDINYDFESLEILEPTRKVIKEMRFKKMTEVQARIIPHLLAGYNVLGTAKTGLGKTLAFLILAIELLHSQIFGIMILDKWRFKN</sequence>
<dbReference type="GO" id="GO:0003724">
    <property type="term" value="F:RNA helicase activity"/>
    <property type="evidence" value="ECO:0007669"/>
    <property type="project" value="UniProtKB-EC"/>
</dbReference>
<evidence type="ECO:0000313" key="9">
    <source>
        <dbReference type="EMBL" id="CAG8489720.1"/>
    </source>
</evidence>
<keyword evidence="6" id="KW-0694">RNA-binding</keyword>
<dbReference type="InterPro" id="IPR011545">
    <property type="entry name" value="DEAD/DEAH_box_helicase_dom"/>
</dbReference>
<comment type="function">
    <text evidence="6">RNA helicase.</text>
</comment>
<evidence type="ECO:0000259" key="8">
    <source>
        <dbReference type="PROSITE" id="PS51195"/>
    </source>
</evidence>
<dbReference type="GO" id="GO:0005524">
    <property type="term" value="F:ATP binding"/>
    <property type="evidence" value="ECO:0007669"/>
    <property type="project" value="UniProtKB-UniRule"/>
</dbReference>
<keyword evidence="7" id="KW-1133">Transmembrane helix</keyword>
<feature type="transmembrane region" description="Helical" evidence="7">
    <location>
        <begin position="59"/>
        <end position="79"/>
    </location>
</feature>
<keyword evidence="3 6" id="KW-0347">Helicase</keyword>
<evidence type="ECO:0000256" key="4">
    <source>
        <dbReference type="ARBA" id="ARBA00022840"/>
    </source>
</evidence>
<dbReference type="EMBL" id="CAJVPV010001200">
    <property type="protein sequence ID" value="CAG8489720.1"/>
    <property type="molecule type" value="Genomic_DNA"/>
</dbReference>
<feature type="short sequence motif" description="Q motif" evidence="5">
    <location>
        <begin position="7"/>
        <end position="35"/>
    </location>
</feature>
<keyword evidence="2 6" id="KW-0378">Hydrolase</keyword>
<dbReference type="Gene3D" id="3.40.50.300">
    <property type="entry name" value="P-loop containing nucleotide triphosphate hydrolases"/>
    <property type="match status" value="1"/>
</dbReference>
<feature type="domain" description="DEAD-box RNA helicase Q" evidence="8">
    <location>
        <begin position="7"/>
        <end position="35"/>
    </location>
</feature>
<dbReference type="InterPro" id="IPR014014">
    <property type="entry name" value="RNA_helicase_DEAD_Q_motif"/>
</dbReference>
<dbReference type="OrthoDB" id="1191041at2759"/>
<evidence type="ECO:0000256" key="6">
    <source>
        <dbReference type="RuleBase" id="RU365068"/>
    </source>
</evidence>
<dbReference type="PANTHER" id="PTHR24031">
    <property type="entry name" value="RNA HELICASE"/>
    <property type="match status" value="1"/>
</dbReference>
<dbReference type="AlphaFoldDB" id="A0A9N8WHX6"/>
<evidence type="ECO:0000256" key="3">
    <source>
        <dbReference type="ARBA" id="ARBA00022806"/>
    </source>
</evidence>
<organism evidence="9 10">
    <name type="scientific">Acaulospora morrowiae</name>
    <dbReference type="NCBI Taxonomy" id="94023"/>
    <lineage>
        <taxon>Eukaryota</taxon>
        <taxon>Fungi</taxon>
        <taxon>Fungi incertae sedis</taxon>
        <taxon>Mucoromycota</taxon>
        <taxon>Glomeromycotina</taxon>
        <taxon>Glomeromycetes</taxon>
        <taxon>Diversisporales</taxon>
        <taxon>Acaulosporaceae</taxon>
        <taxon>Acaulospora</taxon>
    </lineage>
</organism>
<proteinExistence type="inferred from homology"/>
<dbReference type="GO" id="GO:0016787">
    <property type="term" value="F:hydrolase activity"/>
    <property type="evidence" value="ECO:0007669"/>
    <property type="project" value="UniProtKB-KW"/>
</dbReference>
<comment type="similarity">
    <text evidence="6">Belongs to the DEAD box helicase family.</text>
</comment>
<dbReference type="Proteomes" id="UP000789342">
    <property type="component" value="Unassembled WGS sequence"/>
</dbReference>
<evidence type="ECO:0000256" key="7">
    <source>
        <dbReference type="SAM" id="Phobius"/>
    </source>
</evidence>
<dbReference type="SUPFAM" id="SSF52540">
    <property type="entry name" value="P-loop containing nucleoside triphosphate hydrolases"/>
    <property type="match status" value="1"/>
</dbReference>
<evidence type="ECO:0000313" key="10">
    <source>
        <dbReference type="Proteomes" id="UP000789342"/>
    </source>
</evidence>
<dbReference type="EC" id="3.6.4.13" evidence="6"/>
<comment type="caution">
    <text evidence="9">The sequence shown here is derived from an EMBL/GenBank/DDBJ whole genome shotgun (WGS) entry which is preliminary data.</text>
</comment>
<evidence type="ECO:0000256" key="5">
    <source>
        <dbReference type="PROSITE-ProRule" id="PRU00552"/>
    </source>
</evidence>
<dbReference type="InterPro" id="IPR027417">
    <property type="entry name" value="P-loop_NTPase"/>
</dbReference>
<keyword evidence="7" id="KW-0812">Transmembrane</keyword>
<reference evidence="9" key="1">
    <citation type="submission" date="2021-06" db="EMBL/GenBank/DDBJ databases">
        <authorList>
            <person name="Kallberg Y."/>
            <person name="Tangrot J."/>
            <person name="Rosling A."/>
        </authorList>
    </citation>
    <scope>NUCLEOTIDE SEQUENCE</scope>
    <source>
        <strain evidence="9">CL551</strain>
    </source>
</reference>
<keyword evidence="7" id="KW-0472">Membrane</keyword>
<gene>
    <name evidence="9" type="ORF">AMORRO_LOCUS2717</name>
</gene>
<comment type="catalytic activity">
    <reaction evidence="6">
        <text>ATP + H2O = ADP + phosphate + H(+)</text>
        <dbReference type="Rhea" id="RHEA:13065"/>
        <dbReference type="ChEBI" id="CHEBI:15377"/>
        <dbReference type="ChEBI" id="CHEBI:15378"/>
        <dbReference type="ChEBI" id="CHEBI:30616"/>
        <dbReference type="ChEBI" id="CHEBI:43474"/>
        <dbReference type="ChEBI" id="CHEBI:456216"/>
        <dbReference type="EC" id="3.6.4.13"/>
    </reaction>
</comment>
<dbReference type="GO" id="GO:0003723">
    <property type="term" value="F:RNA binding"/>
    <property type="evidence" value="ECO:0007669"/>
    <property type="project" value="UniProtKB-UniRule"/>
</dbReference>
<evidence type="ECO:0000256" key="1">
    <source>
        <dbReference type="ARBA" id="ARBA00022741"/>
    </source>
</evidence>
<keyword evidence="10" id="KW-1185">Reference proteome</keyword>
<accession>A0A9N8WHX6</accession>
<name>A0A9N8WHX6_9GLOM</name>